<feature type="compositionally biased region" description="Polar residues" evidence="1">
    <location>
        <begin position="323"/>
        <end position="332"/>
    </location>
</feature>
<dbReference type="OrthoDB" id="2094322at2759"/>
<accession>A0A507C416</accession>
<feature type="compositionally biased region" description="Low complexity" evidence="1">
    <location>
        <begin position="339"/>
        <end position="376"/>
    </location>
</feature>
<organism evidence="2 3">
    <name type="scientific">Synchytrium microbalum</name>
    <dbReference type="NCBI Taxonomy" id="1806994"/>
    <lineage>
        <taxon>Eukaryota</taxon>
        <taxon>Fungi</taxon>
        <taxon>Fungi incertae sedis</taxon>
        <taxon>Chytridiomycota</taxon>
        <taxon>Chytridiomycota incertae sedis</taxon>
        <taxon>Chytridiomycetes</taxon>
        <taxon>Synchytriales</taxon>
        <taxon>Synchytriaceae</taxon>
        <taxon>Synchytrium</taxon>
    </lineage>
</organism>
<feature type="compositionally biased region" description="Polar residues" evidence="1">
    <location>
        <begin position="538"/>
        <end position="563"/>
    </location>
</feature>
<gene>
    <name evidence="2" type="ORF">SmJEL517_g04107</name>
</gene>
<evidence type="ECO:0000256" key="1">
    <source>
        <dbReference type="SAM" id="MobiDB-lite"/>
    </source>
</evidence>
<dbReference type="RefSeq" id="XP_031023991.1">
    <property type="nucleotide sequence ID" value="XM_031170035.1"/>
</dbReference>
<evidence type="ECO:0000313" key="3">
    <source>
        <dbReference type="Proteomes" id="UP000319731"/>
    </source>
</evidence>
<evidence type="ECO:0000313" key="2">
    <source>
        <dbReference type="EMBL" id="TPX32854.1"/>
    </source>
</evidence>
<dbReference type="SUPFAM" id="SSF54928">
    <property type="entry name" value="RNA-binding domain, RBD"/>
    <property type="match status" value="1"/>
</dbReference>
<dbReference type="Proteomes" id="UP000319731">
    <property type="component" value="Unassembled WGS sequence"/>
</dbReference>
<dbReference type="AlphaFoldDB" id="A0A507C416"/>
<feature type="compositionally biased region" description="Low complexity" evidence="1">
    <location>
        <begin position="569"/>
        <end position="579"/>
    </location>
</feature>
<dbReference type="GeneID" id="42005332"/>
<dbReference type="EMBL" id="QEAO01000026">
    <property type="protein sequence ID" value="TPX32854.1"/>
    <property type="molecule type" value="Genomic_DNA"/>
</dbReference>
<comment type="caution">
    <text evidence="2">The sequence shown here is derived from an EMBL/GenBank/DDBJ whole genome shotgun (WGS) entry which is preliminary data.</text>
</comment>
<protein>
    <recommendedName>
        <fullName evidence="4">RRM domain-containing protein</fullName>
    </recommendedName>
</protein>
<reference evidence="2 3" key="1">
    <citation type="journal article" date="2019" name="Sci. Rep.">
        <title>Comparative genomics of chytrid fungi reveal insights into the obligate biotrophic and pathogenic lifestyle of Synchytrium endobioticum.</title>
        <authorList>
            <person name="van de Vossenberg B.T.L.H."/>
            <person name="Warris S."/>
            <person name="Nguyen H.D.T."/>
            <person name="van Gent-Pelzer M.P.E."/>
            <person name="Joly D.L."/>
            <person name="van de Geest H.C."/>
            <person name="Bonants P.J.M."/>
            <person name="Smith D.S."/>
            <person name="Levesque C.A."/>
            <person name="van der Lee T.A.J."/>
        </authorList>
    </citation>
    <scope>NUCLEOTIDE SEQUENCE [LARGE SCALE GENOMIC DNA]</scope>
    <source>
        <strain evidence="2 3">JEL517</strain>
    </source>
</reference>
<feature type="region of interest" description="Disordered" evidence="1">
    <location>
        <begin position="447"/>
        <end position="470"/>
    </location>
</feature>
<proteinExistence type="predicted"/>
<feature type="region of interest" description="Disordered" evidence="1">
    <location>
        <begin position="536"/>
        <end position="579"/>
    </location>
</feature>
<dbReference type="GO" id="GO:0003676">
    <property type="term" value="F:nucleic acid binding"/>
    <property type="evidence" value="ECO:0007669"/>
    <property type="project" value="InterPro"/>
</dbReference>
<sequence>MTKGGSNSDRPTNCLRVLDFENRDFGDLYQVAVALPGFVRVTFHKEKECHIAFSTLQQSKAGLDWLSRNAGQVNVFYAPPQPQGSMTQTAEPSSVLYVRLMHGMNTPSLQKIVEDYEGLEMMKPAENHVKLFFASVESASAGSERLFRETNIYAFFHHGCGPGGSPNNLPGGPRTLHVTKLDRDMADLRAYLSDRLPCLERIGFHDGYVFCCFLDHESAKTGRKMILNETRMKARLVEFQYVPHFQPTPLGTVGTTVRLDYNTIKPTGDEMLKFFGPYPGFAHIETRDKCCFASFRTPQQARAALEDLNNTTNLKAVYRSRESAGSGSSNANRRGVMQATASSTTITAPSQLAQRRPPSSTSMQSSSSVSTAVSSRPRSRSESETNSGASTPTRNLKKSLTAISDAANPMRNFWSVLVDEFGVDSNDDLDGLTGDLLASAEYQGPISQQLDDDDHHYHGDDDEDLSNNHYSQNDEYFKTVRMANGHSNGIGATSNGKLGPISPYSSSLPALPSPLSFAATAAATASKASRILGAGSNKVASSTSQSVKPHNNSYNGTKDSSAKVSKPINTSSNSSLNSNIASSFHNSVTASTAYTYDDDNYVPGAAPRPIRRRSRHNSNLPSI</sequence>
<name>A0A507C416_9FUNG</name>
<feature type="region of interest" description="Disordered" evidence="1">
    <location>
        <begin position="595"/>
        <end position="623"/>
    </location>
</feature>
<dbReference type="InterPro" id="IPR035979">
    <property type="entry name" value="RBD_domain_sf"/>
</dbReference>
<evidence type="ECO:0008006" key="4">
    <source>
        <dbReference type="Google" id="ProtNLM"/>
    </source>
</evidence>
<keyword evidence="3" id="KW-1185">Reference proteome</keyword>
<dbReference type="STRING" id="1806994.A0A507C416"/>
<feature type="compositionally biased region" description="Polar residues" evidence="1">
    <location>
        <begin position="385"/>
        <end position="394"/>
    </location>
</feature>
<feature type="region of interest" description="Disordered" evidence="1">
    <location>
        <begin position="319"/>
        <end position="397"/>
    </location>
</feature>